<gene>
    <name evidence="1" type="ORF">ACFFFP_01880</name>
</gene>
<keyword evidence="2" id="KW-1185">Reference proteome</keyword>
<dbReference type="Gene3D" id="3.30.110.40">
    <property type="entry name" value="TusA-like domain"/>
    <property type="match status" value="1"/>
</dbReference>
<proteinExistence type="predicted"/>
<dbReference type="Proteomes" id="UP001589830">
    <property type="component" value="Unassembled WGS sequence"/>
</dbReference>
<dbReference type="RefSeq" id="WP_229906123.1">
    <property type="nucleotide sequence ID" value="NZ_JBHLTW010000005.1"/>
</dbReference>
<name>A0ABV6PYJ4_9DEIN</name>
<reference evidence="1 2" key="1">
    <citation type="submission" date="2024-09" db="EMBL/GenBank/DDBJ databases">
        <authorList>
            <person name="Sun Q."/>
            <person name="Mori K."/>
        </authorList>
    </citation>
    <scope>NUCLEOTIDE SEQUENCE [LARGE SCALE GENOMIC DNA]</scope>
    <source>
        <strain evidence="1 2">NCAIM B.02340</strain>
    </source>
</reference>
<protein>
    <submittedName>
        <fullName evidence="1">Uncharacterized protein</fullName>
    </submittedName>
</protein>
<accession>A0ABV6PYJ4</accession>
<dbReference type="EMBL" id="JBHLTW010000005">
    <property type="protein sequence ID" value="MFC0594930.1"/>
    <property type="molecule type" value="Genomic_DNA"/>
</dbReference>
<comment type="caution">
    <text evidence="1">The sequence shown here is derived from an EMBL/GenBank/DDBJ whole genome shotgun (WGS) entry which is preliminary data.</text>
</comment>
<evidence type="ECO:0000313" key="1">
    <source>
        <dbReference type="EMBL" id="MFC0594930.1"/>
    </source>
</evidence>
<sequence length="55" mass="6586">MEALPRGAVLEIFSKDVYAPYEVPTWAGKYGYRILKHERRGVFPFRYHRFLVEKP</sequence>
<evidence type="ECO:0000313" key="2">
    <source>
        <dbReference type="Proteomes" id="UP001589830"/>
    </source>
</evidence>
<organism evidence="1 2">
    <name type="scientific">Thermus composti</name>
    <dbReference type="NCBI Taxonomy" id="532059"/>
    <lineage>
        <taxon>Bacteria</taxon>
        <taxon>Thermotogati</taxon>
        <taxon>Deinococcota</taxon>
        <taxon>Deinococci</taxon>
        <taxon>Thermales</taxon>
        <taxon>Thermaceae</taxon>
        <taxon>Thermus</taxon>
    </lineage>
</organism>
<dbReference type="InterPro" id="IPR036868">
    <property type="entry name" value="TusA-like_sf"/>
</dbReference>
<dbReference type="SUPFAM" id="SSF64307">
    <property type="entry name" value="SirA-like"/>
    <property type="match status" value="1"/>
</dbReference>